<dbReference type="Gene3D" id="3.30.70.20">
    <property type="match status" value="1"/>
</dbReference>
<dbReference type="AlphaFoldDB" id="A0A833MCP5"/>
<dbReference type="InterPro" id="IPR017896">
    <property type="entry name" value="4Fe4S_Fe-S-bd"/>
</dbReference>
<evidence type="ECO:0000313" key="6">
    <source>
        <dbReference type="EMBL" id="KAB3525917.1"/>
    </source>
</evidence>
<dbReference type="NCBIfam" id="NF038196">
    <property type="entry name" value="ferrodoxin_EFR1"/>
    <property type="match status" value="1"/>
</dbReference>
<dbReference type="Gene3D" id="3.40.50.360">
    <property type="match status" value="1"/>
</dbReference>
<dbReference type="SUPFAM" id="SSF52218">
    <property type="entry name" value="Flavoproteins"/>
    <property type="match status" value="1"/>
</dbReference>
<dbReference type="Pfam" id="PF13187">
    <property type="entry name" value="Fer4_9"/>
    <property type="match status" value="1"/>
</dbReference>
<feature type="domain" description="4Fe-4S ferredoxin-type" evidence="5">
    <location>
        <begin position="184"/>
        <end position="212"/>
    </location>
</feature>
<dbReference type="EMBL" id="WBZB01000055">
    <property type="protein sequence ID" value="KAB3525917.1"/>
    <property type="molecule type" value="Genomic_DNA"/>
</dbReference>
<keyword evidence="4" id="KW-0411">Iron-sulfur</keyword>
<dbReference type="PANTHER" id="PTHR43687">
    <property type="entry name" value="ADENYLYLSULFATE REDUCTASE, BETA SUBUNIT"/>
    <property type="match status" value="1"/>
</dbReference>
<dbReference type="InterPro" id="IPR029039">
    <property type="entry name" value="Flavoprotein-like_sf"/>
</dbReference>
<dbReference type="InterPro" id="IPR017900">
    <property type="entry name" value="4Fe4S_Fe_S_CS"/>
</dbReference>
<keyword evidence="3" id="KW-0408">Iron</keyword>
<protein>
    <recommendedName>
        <fullName evidence="5">4Fe-4S ferredoxin-type domain-containing protein</fullName>
    </recommendedName>
</protein>
<evidence type="ECO:0000256" key="4">
    <source>
        <dbReference type="ARBA" id="ARBA00023014"/>
    </source>
</evidence>
<dbReference type="InterPro" id="IPR047964">
    <property type="entry name" value="EFR1-like"/>
</dbReference>
<dbReference type="PANTHER" id="PTHR43687:SF5">
    <property type="entry name" value="4FE-4S FERREDOXIN-TYPE DOMAIN-CONTAINING PROTEIN"/>
    <property type="match status" value="1"/>
</dbReference>
<dbReference type="Pfam" id="PF12724">
    <property type="entry name" value="Flavodoxin_5"/>
    <property type="match status" value="1"/>
</dbReference>
<dbReference type="OrthoDB" id="9813995at2"/>
<keyword evidence="7" id="KW-1185">Reference proteome</keyword>
<dbReference type="GO" id="GO:0051539">
    <property type="term" value="F:4 iron, 4 sulfur cluster binding"/>
    <property type="evidence" value="ECO:0007669"/>
    <property type="project" value="UniProtKB-KW"/>
</dbReference>
<keyword evidence="1" id="KW-0004">4Fe-4S</keyword>
<feature type="domain" description="4Fe-4S ferredoxin-type" evidence="5">
    <location>
        <begin position="214"/>
        <end position="240"/>
    </location>
</feature>
<comment type="caution">
    <text evidence="6">The sequence shown here is derived from an EMBL/GenBank/DDBJ whole genome shotgun (WGS) entry which is preliminary data.</text>
</comment>
<evidence type="ECO:0000313" key="7">
    <source>
        <dbReference type="Proteomes" id="UP000465601"/>
    </source>
</evidence>
<reference evidence="6 7" key="1">
    <citation type="submission" date="2019-10" db="EMBL/GenBank/DDBJ databases">
        <title>Alkaliphilus serpentinus sp. nov. and Alkaliphilus pronyensis sp. nov., two novel anaerobic alkaliphilic species isolated from the serpentinized-hosted hydrothermal field of the Prony Bay (New Caledonia).</title>
        <authorList>
            <person name="Postec A."/>
        </authorList>
    </citation>
    <scope>NUCLEOTIDE SEQUENCE [LARGE SCALE GENOMIC DNA]</scope>
    <source>
        <strain evidence="6 7">LacT</strain>
    </source>
</reference>
<dbReference type="SUPFAM" id="SSF54862">
    <property type="entry name" value="4Fe-4S ferredoxins"/>
    <property type="match status" value="1"/>
</dbReference>
<gene>
    <name evidence="6" type="ORF">F8153_14385</name>
</gene>
<dbReference type="PROSITE" id="PS51379">
    <property type="entry name" value="4FE4S_FER_2"/>
    <property type="match status" value="2"/>
</dbReference>
<organism evidence="6 7">
    <name type="scientific">Alkaliphilus serpentinus</name>
    <dbReference type="NCBI Taxonomy" id="1482731"/>
    <lineage>
        <taxon>Bacteria</taxon>
        <taxon>Bacillati</taxon>
        <taxon>Bacillota</taxon>
        <taxon>Clostridia</taxon>
        <taxon>Peptostreptococcales</taxon>
        <taxon>Natronincolaceae</taxon>
        <taxon>Alkaliphilus</taxon>
    </lineage>
</organism>
<keyword evidence="2" id="KW-0479">Metal-binding</keyword>
<dbReference type="PROSITE" id="PS00198">
    <property type="entry name" value="4FE4S_FER_1"/>
    <property type="match status" value="1"/>
</dbReference>
<sequence length="253" mass="29373">MLTLYFSGTGNTKYIAESFSKLMRAQHYSIEESVDFGNKISSAETVCFCYPIYGSCVPLIMREFVTKYKYHLNGKKIIILTTQNLFSGDGARVFTELLRDIDYRVIYAEHFNMPSNICNLFFYPMSNKEKIEKYVINADKKTYKICINIKKGIIKRRGFNVFSRYLGLIAQRVYFYKIEEKAKKDVRINSDCNSCLLCTRICPMNNLETKDNKVIQNGQCTLCYRCVNACPRKAITVLRHEKVKKQYIGINGN</sequence>
<dbReference type="InterPro" id="IPR050572">
    <property type="entry name" value="Fe-S_Ferredoxin"/>
</dbReference>
<accession>A0A833MCP5</accession>
<dbReference type="GO" id="GO:0046872">
    <property type="term" value="F:metal ion binding"/>
    <property type="evidence" value="ECO:0007669"/>
    <property type="project" value="UniProtKB-KW"/>
</dbReference>
<evidence type="ECO:0000256" key="2">
    <source>
        <dbReference type="ARBA" id="ARBA00022723"/>
    </source>
</evidence>
<dbReference type="Proteomes" id="UP000465601">
    <property type="component" value="Unassembled WGS sequence"/>
</dbReference>
<name>A0A833MCP5_9FIRM</name>
<dbReference type="RefSeq" id="WP_151867051.1">
    <property type="nucleotide sequence ID" value="NZ_WBZB01000055.1"/>
</dbReference>
<evidence type="ECO:0000259" key="5">
    <source>
        <dbReference type="PROSITE" id="PS51379"/>
    </source>
</evidence>
<dbReference type="InterPro" id="IPR026816">
    <property type="entry name" value="Flavodoxin_dom"/>
</dbReference>
<evidence type="ECO:0000256" key="1">
    <source>
        <dbReference type="ARBA" id="ARBA00022485"/>
    </source>
</evidence>
<proteinExistence type="predicted"/>
<evidence type="ECO:0000256" key="3">
    <source>
        <dbReference type="ARBA" id="ARBA00023004"/>
    </source>
</evidence>